<protein>
    <recommendedName>
        <fullName evidence="4">Lipoprotein</fullName>
    </recommendedName>
</protein>
<comment type="caution">
    <text evidence="2">The sequence shown here is derived from an EMBL/GenBank/DDBJ whole genome shotgun (WGS) entry which is preliminary data.</text>
</comment>
<accession>A0A939DGH6</accession>
<dbReference type="AlphaFoldDB" id="A0A939DGH6"/>
<evidence type="ECO:0000313" key="3">
    <source>
        <dbReference type="Proteomes" id="UP000664303"/>
    </source>
</evidence>
<reference evidence="2" key="1">
    <citation type="submission" date="2021-02" db="EMBL/GenBank/DDBJ databases">
        <title>PHA producing bacteria isolated from coastal sediment in Guangdong, Shenzhen.</title>
        <authorList>
            <person name="Zheng W."/>
            <person name="Yu S."/>
            <person name="Huang Y."/>
        </authorList>
    </citation>
    <scope>NUCLEOTIDE SEQUENCE</scope>
    <source>
        <strain evidence="2">TN14-10</strain>
    </source>
</reference>
<gene>
    <name evidence="2" type="ORF">JYP50_10720</name>
</gene>
<proteinExistence type="predicted"/>
<dbReference type="PROSITE" id="PS51257">
    <property type="entry name" value="PROKAR_LIPOPROTEIN"/>
    <property type="match status" value="1"/>
</dbReference>
<organism evidence="2 3">
    <name type="scientific">Parahaliea mediterranea</name>
    <dbReference type="NCBI Taxonomy" id="651086"/>
    <lineage>
        <taxon>Bacteria</taxon>
        <taxon>Pseudomonadati</taxon>
        <taxon>Pseudomonadota</taxon>
        <taxon>Gammaproteobacteria</taxon>
        <taxon>Cellvibrionales</taxon>
        <taxon>Halieaceae</taxon>
        <taxon>Parahaliea</taxon>
    </lineage>
</organism>
<evidence type="ECO:0000313" key="2">
    <source>
        <dbReference type="EMBL" id="MBN7797067.1"/>
    </source>
</evidence>
<feature type="signal peptide" evidence="1">
    <location>
        <begin position="1"/>
        <end position="23"/>
    </location>
</feature>
<dbReference type="Proteomes" id="UP000664303">
    <property type="component" value="Unassembled WGS sequence"/>
</dbReference>
<dbReference type="RefSeq" id="WP_206560515.1">
    <property type="nucleotide sequence ID" value="NZ_JAFKCZ010000007.1"/>
</dbReference>
<sequence length="181" mass="18622">MTSKLIQKGAGLIAVLGAGLVAACGNSEDTLGTVTATLGGDSYTGVTLAPAGEREGSASYTKMGGLTMVNIQAHDLETGGLMDNVLSLSFSLMGEAGSSAFFEASLSFWPEGMSGPFYDSAQSGARVELELDTLELGDSGRAKGTFAGSVCYQAGFYSEPDLGNCRPLKGSFDTGLVRFEQ</sequence>
<feature type="chain" id="PRO_5037740100" description="Lipoprotein" evidence="1">
    <location>
        <begin position="24"/>
        <end position="181"/>
    </location>
</feature>
<evidence type="ECO:0000256" key="1">
    <source>
        <dbReference type="SAM" id="SignalP"/>
    </source>
</evidence>
<dbReference type="EMBL" id="JAFKCZ010000007">
    <property type="protein sequence ID" value="MBN7797067.1"/>
    <property type="molecule type" value="Genomic_DNA"/>
</dbReference>
<evidence type="ECO:0008006" key="4">
    <source>
        <dbReference type="Google" id="ProtNLM"/>
    </source>
</evidence>
<keyword evidence="3" id="KW-1185">Reference proteome</keyword>
<name>A0A939DGH6_9GAMM</name>
<keyword evidence="1" id="KW-0732">Signal</keyword>